<organism evidence="8 9">
    <name type="scientific">Lithohypha guttulata</name>
    <dbReference type="NCBI Taxonomy" id="1690604"/>
    <lineage>
        <taxon>Eukaryota</taxon>
        <taxon>Fungi</taxon>
        <taxon>Dikarya</taxon>
        <taxon>Ascomycota</taxon>
        <taxon>Pezizomycotina</taxon>
        <taxon>Eurotiomycetes</taxon>
        <taxon>Chaetothyriomycetidae</taxon>
        <taxon>Chaetothyriales</taxon>
        <taxon>Trichomeriaceae</taxon>
        <taxon>Lithohypha</taxon>
    </lineage>
</organism>
<dbReference type="Pfam" id="PF00628">
    <property type="entry name" value="PHD"/>
    <property type="match status" value="1"/>
</dbReference>
<dbReference type="PROSITE" id="PS01359">
    <property type="entry name" value="ZF_PHD_1"/>
    <property type="match status" value="1"/>
</dbReference>
<keyword evidence="5" id="KW-0175">Coiled coil</keyword>
<dbReference type="PROSITE" id="PS50016">
    <property type="entry name" value="ZF_PHD_2"/>
    <property type="match status" value="1"/>
</dbReference>
<keyword evidence="1" id="KW-0479">Metal-binding</keyword>
<dbReference type="InterPro" id="IPR019786">
    <property type="entry name" value="Zinc_finger_PHD-type_CS"/>
</dbReference>
<feature type="compositionally biased region" description="Basic and acidic residues" evidence="6">
    <location>
        <begin position="113"/>
        <end position="125"/>
    </location>
</feature>
<proteinExistence type="predicted"/>
<evidence type="ECO:0000256" key="3">
    <source>
        <dbReference type="ARBA" id="ARBA00022833"/>
    </source>
</evidence>
<feature type="compositionally biased region" description="Acidic residues" evidence="6">
    <location>
        <begin position="524"/>
        <end position="541"/>
    </location>
</feature>
<dbReference type="SMART" id="SM00249">
    <property type="entry name" value="PHD"/>
    <property type="match status" value="1"/>
</dbReference>
<reference evidence="8 9" key="1">
    <citation type="submission" date="2023-08" db="EMBL/GenBank/DDBJ databases">
        <title>Black Yeasts Isolated from many extreme environments.</title>
        <authorList>
            <person name="Coleine C."/>
            <person name="Stajich J.E."/>
            <person name="Selbmann L."/>
        </authorList>
    </citation>
    <scope>NUCLEOTIDE SEQUENCE [LARGE SCALE GENOMIC DNA]</scope>
    <source>
        <strain evidence="8 9">CCFEE 5885</strain>
    </source>
</reference>
<evidence type="ECO:0000256" key="1">
    <source>
        <dbReference type="ARBA" id="ARBA00022723"/>
    </source>
</evidence>
<comment type="caution">
    <text evidence="8">The sequence shown here is derived from an EMBL/GenBank/DDBJ whole genome shotgun (WGS) entry which is preliminary data.</text>
</comment>
<feature type="compositionally biased region" description="Polar residues" evidence="6">
    <location>
        <begin position="690"/>
        <end position="704"/>
    </location>
</feature>
<dbReference type="Gene3D" id="3.30.40.10">
    <property type="entry name" value="Zinc/RING finger domain, C3HC4 (zinc finger)"/>
    <property type="match status" value="1"/>
</dbReference>
<dbReference type="Proteomes" id="UP001345013">
    <property type="component" value="Unassembled WGS sequence"/>
</dbReference>
<dbReference type="CDD" id="cd15532">
    <property type="entry name" value="PHD2_CHD_II"/>
    <property type="match status" value="1"/>
</dbReference>
<gene>
    <name evidence="8" type="primary">TRIM24</name>
    <name evidence="8" type="ORF">LTR24_005560</name>
</gene>
<feature type="compositionally biased region" description="Basic and acidic residues" evidence="6">
    <location>
        <begin position="501"/>
        <end position="513"/>
    </location>
</feature>
<dbReference type="InterPro" id="IPR013083">
    <property type="entry name" value="Znf_RING/FYVE/PHD"/>
</dbReference>
<feature type="coiled-coil region" evidence="5">
    <location>
        <begin position="318"/>
        <end position="359"/>
    </location>
</feature>
<feature type="compositionally biased region" description="Basic and acidic residues" evidence="6">
    <location>
        <begin position="986"/>
        <end position="996"/>
    </location>
</feature>
<feature type="region of interest" description="Disordered" evidence="6">
    <location>
        <begin position="1086"/>
        <end position="1108"/>
    </location>
</feature>
<dbReference type="EMBL" id="JAVRRG010000064">
    <property type="protein sequence ID" value="KAK5092119.1"/>
    <property type="molecule type" value="Genomic_DNA"/>
</dbReference>
<dbReference type="PANTHER" id="PTHR46508">
    <property type="entry name" value="PHD FINGER FAMILY PROTEIN"/>
    <property type="match status" value="1"/>
</dbReference>
<feature type="region of interest" description="Disordered" evidence="6">
    <location>
        <begin position="113"/>
        <end position="173"/>
    </location>
</feature>
<evidence type="ECO:0000259" key="7">
    <source>
        <dbReference type="PROSITE" id="PS50016"/>
    </source>
</evidence>
<dbReference type="InterPro" id="IPR001965">
    <property type="entry name" value="Znf_PHD"/>
</dbReference>
<dbReference type="InterPro" id="IPR011011">
    <property type="entry name" value="Znf_FYVE_PHD"/>
</dbReference>
<feature type="region of interest" description="Disordered" evidence="6">
    <location>
        <begin position="690"/>
        <end position="856"/>
    </location>
</feature>
<feature type="compositionally biased region" description="Low complexity" evidence="6">
    <location>
        <begin position="576"/>
        <end position="585"/>
    </location>
</feature>
<name>A0ABR0K8R4_9EURO</name>
<feature type="region of interest" description="Disordered" evidence="6">
    <location>
        <begin position="414"/>
        <end position="601"/>
    </location>
</feature>
<feature type="domain" description="PHD-type" evidence="7">
    <location>
        <begin position="1009"/>
        <end position="1058"/>
    </location>
</feature>
<keyword evidence="2 4" id="KW-0863">Zinc-finger</keyword>
<keyword evidence="9" id="KW-1185">Reference proteome</keyword>
<evidence type="ECO:0000313" key="9">
    <source>
        <dbReference type="Proteomes" id="UP001345013"/>
    </source>
</evidence>
<evidence type="ECO:0000256" key="6">
    <source>
        <dbReference type="SAM" id="MobiDB-lite"/>
    </source>
</evidence>
<protein>
    <submittedName>
        <fullName evidence="8">Transcription intermediary factor 1-alpha</fullName>
    </submittedName>
</protein>
<feature type="compositionally biased region" description="Basic and acidic residues" evidence="6">
    <location>
        <begin position="1086"/>
        <end position="1100"/>
    </location>
</feature>
<evidence type="ECO:0000256" key="4">
    <source>
        <dbReference type="PROSITE-ProRule" id="PRU00146"/>
    </source>
</evidence>
<dbReference type="SUPFAM" id="SSF57903">
    <property type="entry name" value="FYVE/PHD zinc finger"/>
    <property type="match status" value="1"/>
</dbReference>
<feature type="compositionally biased region" description="Polar residues" evidence="6">
    <location>
        <begin position="924"/>
        <end position="934"/>
    </location>
</feature>
<keyword evidence="3" id="KW-0862">Zinc</keyword>
<feature type="compositionally biased region" description="Polar residues" evidence="6">
    <location>
        <begin position="941"/>
        <end position="958"/>
    </location>
</feature>
<feature type="compositionally biased region" description="Polar residues" evidence="6">
    <location>
        <begin position="739"/>
        <end position="755"/>
    </location>
</feature>
<feature type="compositionally biased region" description="Polar residues" evidence="6">
    <location>
        <begin position="719"/>
        <end position="732"/>
    </location>
</feature>
<feature type="region of interest" description="Disordered" evidence="6">
    <location>
        <begin position="924"/>
        <end position="1009"/>
    </location>
</feature>
<evidence type="ECO:0000256" key="2">
    <source>
        <dbReference type="ARBA" id="ARBA00022771"/>
    </source>
</evidence>
<sequence length="1108" mass="120513">MAPPPNTNLYCAQCDSQIGIAQNEWEHLTSSYARPKENGITFGLGVGEKTQAVPMGSAQKAAEGCMMAEVSCKTCSTTVAQCCKSAPHSSKEYLVGQQFFKLSRIFLKDAKTSERVEPSFVDTDRASSQARPASVRSSIPPPPPPRPRAASAHETHNVPEVQQPHPPPTESLALNAMQGMSSAMPTPTPADQMRAPQCLMPSAAQPTQYGYQQQHFYYHASPAGQPRPASANGISALSSELVEQGAAIAECFQRVANLEVRVGSEATRTTATENRLASTEKKIMTHEATLGSTRTSLEQWQAVQKNQATGCTLHGETIQRQQTMIENQQEELTNVTEKLASLAKTMDELRNTMEGTRTQSLIHNTPRPDSRDFLEDLEVMVTAMREARANDHAVKVLRDENQAMRARLKSVASAMGAAGQRNEPVPEARASSEELDDLNVLGKRKRPMNRSDQQPRKISRQVFEPVAALHQDTPALPTPDSTRPESRSLEGSLAGSQLYASEHDGSNVEKETPSSDPAPRPQVLDDDDFVMIGDDGNEDVEQEHAAAASGGGGDKAGPQLPSEAAPTLTSNRESAVHSGSSAAASIHQTHGMNGPLSPMVDGQHNQLVHISRPEPSINNEWQPVPFYGSYPPTPWYSTPIHPAQYRAPFNGRASGTHFVNQPGAVPSYFGSTMFPPQQITPAYATYLTPTGQRSTLGRSDTFSGAISRGQRLEDIIQRPTRSSSVANGNPSNRADVRVTTLQPRQSNASDKQTSVHPDKTNEVANGESIDFSDEENNAPTAESVTAPYHHTKPSSTTPAGEPNRRTTGGTLISRIVRGFTLEPLERPVINEPPPVPSSKSKQDTSRRSTGSQPPSVMPEIMAAIQNLNSSAARHVARPEPVTKSPHLPAKNTTIVRNMLTAEHAKKSRLSEPVTKTSVDVVNHHTSTLTKQSTPEVRRESFNISPRSKQATDTSNVSSAYDKDVANKDGTQVPKPANRGRPRKRGRPSDHQAKETGRAPANPASADKNDDNCAVCGKGGNVLCCDGCPKVYHHRCMDPPMHPKDQLVGDWFCPRCIELRQREKAAKDTALKLQFREQVLLERNRLAQEAMDRDEAAERGRSGVTRQIQ</sequence>
<evidence type="ECO:0000256" key="5">
    <source>
        <dbReference type="SAM" id="Coils"/>
    </source>
</evidence>
<dbReference type="PANTHER" id="PTHR46508:SF3">
    <property type="entry name" value="ACYL-COA N-ACYLTRANSFERASE WITH RING_FYVE_PHD-TYPE ZINC FINGER PROTEIN"/>
    <property type="match status" value="1"/>
</dbReference>
<evidence type="ECO:0000313" key="8">
    <source>
        <dbReference type="EMBL" id="KAK5092119.1"/>
    </source>
</evidence>
<accession>A0ABR0K8R4</accession>
<dbReference type="InterPro" id="IPR019787">
    <property type="entry name" value="Znf_PHD-finger"/>
</dbReference>